<accession>A0AAU7LTK1</accession>
<evidence type="ECO:0000313" key="2">
    <source>
        <dbReference type="EMBL" id="XBP70927.1"/>
    </source>
</evidence>
<dbReference type="RefSeq" id="WP_349280249.1">
    <property type="nucleotide sequence ID" value="NZ_CBCSCU010000019.1"/>
</dbReference>
<dbReference type="Gene3D" id="3.40.50.2000">
    <property type="entry name" value="Glycogen Phosphorylase B"/>
    <property type="match status" value="2"/>
</dbReference>
<proteinExistence type="predicted"/>
<sequence length="417" mass="46505">MRLLVVSQYFWPENFRINDLVAELVRRGHQVTVLTGLPNYPNGKVFKQFRENPAYYSYYKGAEVIRVPLMPRGQGGVRLMLNYLTFAVSASVVGLWKLRGRHFDVIFAYEPSPITVGLPAAVMRAVKRAPLAFWVLDLWPETLQAIGVVKSHALLQVVGKLVAFIYKRCDLILAQSQSFIPQIQKYAGISRRVVYFPSWAESVFDMQHVVPADEVPSKPGSFNVMFAGNIGDAQDFPAILAAAESLKSRAPIRWLIVGDGRMARWVTDEIKRRNLQDCVLMLGRHPVERMPSFFKHANALLVSLKDEPIFSMTIPGKLQSYLAAGIPVVAMLNGEGAELVKISRSGLTCAAGDHAGLAAAVLNLSEMSSQEREIMGRNGLDVSAREFDRDTLIDRFEEWIRQLKIDAIAPSMSQGKS</sequence>
<dbReference type="Pfam" id="PF13579">
    <property type="entry name" value="Glyco_trans_4_4"/>
    <property type="match status" value="1"/>
</dbReference>
<evidence type="ECO:0000259" key="1">
    <source>
        <dbReference type="Pfam" id="PF13579"/>
    </source>
</evidence>
<gene>
    <name evidence="2" type="ORF">ABLV49_03695</name>
</gene>
<dbReference type="GO" id="GO:0016757">
    <property type="term" value="F:glycosyltransferase activity"/>
    <property type="evidence" value="ECO:0007669"/>
    <property type="project" value="UniProtKB-ARBA"/>
</dbReference>
<dbReference type="CDD" id="cd03794">
    <property type="entry name" value="GT4_WbuB-like"/>
    <property type="match status" value="1"/>
</dbReference>
<dbReference type="SUPFAM" id="SSF53756">
    <property type="entry name" value="UDP-Glycosyltransferase/glycogen phosphorylase"/>
    <property type="match status" value="1"/>
</dbReference>
<dbReference type="InterPro" id="IPR028098">
    <property type="entry name" value="Glyco_trans_4-like_N"/>
</dbReference>
<dbReference type="AlphaFoldDB" id="A0AAU7LTK1"/>
<dbReference type="Pfam" id="PF13692">
    <property type="entry name" value="Glyco_trans_1_4"/>
    <property type="match status" value="1"/>
</dbReference>
<organism evidence="2">
    <name type="scientific">Polaromonas hydrogenivorans</name>
    <dbReference type="NCBI Taxonomy" id="335476"/>
    <lineage>
        <taxon>Bacteria</taxon>
        <taxon>Pseudomonadati</taxon>
        <taxon>Pseudomonadota</taxon>
        <taxon>Betaproteobacteria</taxon>
        <taxon>Burkholderiales</taxon>
        <taxon>Comamonadaceae</taxon>
        <taxon>Polaromonas</taxon>
    </lineage>
</organism>
<dbReference type="EMBL" id="CP157675">
    <property type="protein sequence ID" value="XBP70927.1"/>
    <property type="molecule type" value="Genomic_DNA"/>
</dbReference>
<protein>
    <submittedName>
        <fullName evidence="2">Glycosyltransferase family 4 protein</fullName>
    </submittedName>
</protein>
<name>A0AAU7LTK1_9BURK</name>
<feature type="domain" description="Glycosyltransferase subfamily 4-like N-terminal" evidence="1">
    <location>
        <begin position="16"/>
        <end position="198"/>
    </location>
</feature>
<reference evidence="2" key="1">
    <citation type="submission" date="2024-05" db="EMBL/GenBank/DDBJ databases">
        <authorList>
            <person name="Bunk B."/>
            <person name="Swiderski J."/>
            <person name="Sproer C."/>
            <person name="Thiel V."/>
        </authorList>
    </citation>
    <scope>NUCLEOTIDE SEQUENCE</scope>
    <source>
        <strain evidence="2">DSM 17735</strain>
    </source>
</reference>
<dbReference type="PANTHER" id="PTHR12526">
    <property type="entry name" value="GLYCOSYLTRANSFERASE"/>
    <property type="match status" value="1"/>
</dbReference>